<organism evidence="2 3">
    <name type="scientific">Fusarium oxysporum f. sp. lycopersici (strain 4287 / CBS 123668 / FGSC 9935 / NRRL 34936)</name>
    <name type="common">Fusarium vascular wilt of tomato</name>
    <dbReference type="NCBI Taxonomy" id="426428"/>
    <lineage>
        <taxon>Eukaryota</taxon>
        <taxon>Fungi</taxon>
        <taxon>Dikarya</taxon>
        <taxon>Ascomycota</taxon>
        <taxon>Pezizomycotina</taxon>
        <taxon>Sordariomycetes</taxon>
        <taxon>Hypocreomycetidae</taxon>
        <taxon>Hypocreales</taxon>
        <taxon>Nectriaceae</taxon>
        <taxon>Fusarium</taxon>
        <taxon>Fusarium oxysporum species complex</taxon>
    </lineage>
</organism>
<dbReference type="AlphaFoldDB" id="A0A0J9WMX7"/>
<name>A0A0J9WMX7_FUSO4</name>
<dbReference type="KEGG" id="fox:FOXG_19630"/>
<feature type="compositionally biased region" description="Polar residues" evidence="1">
    <location>
        <begin position="1"/>
        <end position="14"/>
    </location>
</feature>
<feature type="compositionally biased region" description="Polar residues" evidence="1">
    <location>
        <begin position="33"/>
        <end position="48"/>
    </location>
</feature>
<reference evidence="2" key="2">
    <citation type="journal article" date="2010" name="Nature">
        <title>Comparative genomics reveals mobile pathogenicity chromosomes in Fusarium.</title>
        <authorList>
            <person name="Ma L.J."/>
            <person name="van der Does H.C."/>
            <person name="Borkovich K.A."/>
            <person name="Coleman J.J."/>
            <person name="Daboussi M.J."/>
            <person name="Di Pietro A."/>
            <person name="Dufresne M."/>
            <person name="Freitag M."/>
            <person name="Grabherr M."/>
            <person name="Henrissat B."/>
            <person name="Houterman P.M."/>
            <person name="Kang S."/>
            <person name="Shim W.B."/>
            <person name="Woloshuk C."/>
            <person name="Xie X."/>
            <person name="Xu J.R."/>
            <person name="Antoniw J."/>
            <person name="Baker S.E."/>
            <person name="Bluhm B.H."/>
            <person name="Breakspear A."/>
            <person name="Brown D.W."/>
            <person name="Butchko R.A."/>
            <person name="Chapman S."/>
            <person name="Coulson R."/>
            <person name="Coutinho P.M."/>
            <person name="Danchin E.G."/>
            <person name="Diener A."/>
            <person name="Gale L.R."/>
            <person name="Gardiner D.M."/>
            <person name="Goff S."/>
            <person name="Hammond-Kosack K.E."/>
            <person name="Hilburn K."/>
            <person name="Hua-Van A."/>
            <person name="Jonkers W."/>
            <person name="Kazan K."/>
            <person name="Kodira C.D."/>
            <person name="Koehrsen M."/>
            <person name="Kumar L."/>
            <person name="Lee Y.H."/>
            <person name="Li L."/>
            <person name="Manners J.M."/>
            <person name="Miranda-Saavedra D."/>
            <person name="Mukherjee M."/>
            <person name="Park G."/>
            <person name="Park J."/>
            <person name="Park S.Y."/>
            <person name="Proctor R.H."/>
            <person name="Regev A."/>
            <person name="Ruiz-Roldan M.C."/>
            <person name="Sain D."/>
            <person name="Sakthikumar S."/>
            <person name="Sykes S."/>
            <person name="Schwartz D.C."/>
            <person name="Turgeon B.G."/>
            <person name="Wapinski I."/>
            <person name="Yoder O."/>
            <person name="Young S."/>
            <person name="Zeng Q."/>
            <person name="Zhou S."/>
            <person name="Galagan J."/>
            <person name="Cuomo C.A."/>
            <person name="Kistler H.C."/>
            <person name="Rep M."/>
        </authorList>
    </citation>
    <scope>NUCLEOTIDE SEQUENCE [LARGE SCALE GENOMIC DNA]</scope>
    <source>
        <strain evidence="2">4287</strain>
    </source>
</reference>
<proteinExistence type="predicted"/>
<gene>
    <name evidence="2" type="ORF">FOXG_19630</name>
</gene>
<evidence type="ECO:0000313" key="3">
    <source>
        <dbReference type="Proteomes" id="UP000009097"/>
    </source>
</evidence>
<accession>A0A0J9WMX7</accession>
<dbReference type="RefSeq" id="XP_018244347.1">
    <property type="nucleotide sequence ID" value="XM_018399891.1"/>
</dbReference>
<dbReference type="VEuPathDB" id="FungiDB:FOXG_19630"/>
<feature type="region of interest" description="Disordered" evidence="1">
    <location>
        <begin position="1"/>
        <end position="59"/>
    </location>
</feature>
<dbReference type="OrthoDB" id="10280224at2759"/>
<sequence length="152" mass="16744">MHGVTAHNSGSCSNCGKRKRKKRNSMALPNTPFFPQNLASQETQTQTSRHLEKLNRDGEKTQIPVALHLTNGSFIYGGAKHQAAIEQWSIGDEPFNTVRGDLARLGMELQENARQQIRIIRETEGPDATDIISDTDGAAVEGRIIFTTKAPC</sequence>
<reference evidence="2" key="1">
    <citation type="submission" date="2007-04" db="EMBL/GenBank/DDBJ databases">
        <authorList>
            <consortium name="The Broad Institute Genome Sequencing Platform"/>
            <person name="Birren B."/>
            <person name="Lander E."/>
            <person name="Galagan J."/>
            <person name="Nusbaum C."/>
            <person name="Devon K."/>
            <person name="Ma L.-J."/>
            <person name="Jaffe D."/>
            <person name="Butler J."/>
            <person name="Alvarez P."/>
            <person name="Gnerre S."/>
            <person name="Grabherr M."/>
            <person name="Kleber M."/>
            <person name="Mauceli E."/>
            <person name="Brockman W."/>
            <person name="MacCallum I.A."/>
            <person name="Young S."/>
            <person name="LaButti K."/>
            <person name="DeCaprio D."/>
            <person name="Crawford M."/>
            <person name="Koehrsen M."/>
            <person name="Engels R."/>
            <person name="Montgomery P."/>
            <person name="Pearson M."/>
            <person name="Howarth C."/>
            <person name="Larson L."/>
            <person name="White J."/>
            <person name="O'Leary S."/>
            <person name="Kodira C."/>
            <person name="Zeng Q."/>
            <person name="Yandava C."/>
            <person name="Alvarado L."/>
            <person name="Kistler C."/>
            <person name="Shim W.-B."/>
            <person name="Kang S."/>
            <person name="Woloshuk C."/>
        </authorList>
    </citation>
    <scope>NUCLEOTIDE SEQUENCE</scope>
    <source>
        <strain evidence="2">4287</strain>
    </source>
</reference>
<protein>
    <submittedName>
        <fullName evidence="2">Uncharacterized protein</fullName>
    </submittedName>
</protein>
<feature type="compositionally biased region" description="Basic and acidic residues" evidence="1">
    <location>
        <begin position="49"/>
        <end position="59"/>
    </location>
</feature>
<dbReference type="Proteomes" id="UP000009097">
    <property type="component" value="Unassembled WGS sequence"/>
</dbReference>
<dbReference type="EMBL" id="DS231704">
    <property type="protein sequence ID" value="KNB06302.1"/>
    <property type="molecule type" value="Genomic_DNA"/>
</dbReference>
<evidence type="ECO:0000313" key="2">
    <source>
        <dbReference type="EMBL" id="KNB06302.1"/>
    </source>
</evidence>
<dbReference type="GeneID" id="28960336"/>
<evidence type="ECO:0000256" key="1">
    <source>
        <dbReference type="SAM" id="MobiDB-lite"/>
    </source>
</evidence>